<dbReference type="RefSeq" id="WP_290707635.1">
    <property type="nucleotide sequence ID" value="NZ_BAAAVS010000017.1"/>
</dbReference>
<proteinExistence type="predicted"/>
<reference evidence="4" key="1">
    <citation type="journal article" date="2019" name="Int. J. Syst. Evol. Microbiol.">
        <title>The Global Catalogue of Microorganisms (GCM) 10K type strain sequencing project: providing services to taxonomists for standard genome sequencing and annotation.</title>
        <authorList>
            <consortium name="The Broad Institute Genomics Platform"/>
            <consortium name="The Broad Institute Genome Sequencing Center for Infectious Disease"/>
            <person name="Wu L."/>
            <person name="Ma J."/>
        </authorList>
    </citation>
    <scope>NUCLEOTIDE SEQUENCE [LARGE SCALE GENOMIC DNA]</scope>
    <source>
        <strain evidence="4">JCM 14234</strain>
    </source>
</reference>
<comment type="caution">
    <text evidence="3">The sequence shown here is derived from an EMBL/GenBank/DDBJ whole genome shotgun (WGS) entry which is preliminary data.</text>
</comment>
<feature type="region of interest" description="Disordered" evidence="2">
    <location>
        <begin position="375"/>
        <end position="395"/>
    </location>
</feature>
<name>A0ABP6L222_9ACTN</name>
<dbReference type="NCBIfam" id="TIGR03317">
    <property type="entry name" value="ygfZ_signature"/>
    <property type="match status" value="1"/>
</dbReference>
<dbReference type="InterPro" id="IPR017703">
    <property type="entry name" value="YgfZ/GCV_T_CS"/>
</dbReference>
<evidence type="ECO:0000313" key="4">
    <source>
        <dbReference type="Proteomes" id="UP001501035"/>
    </source>
</evidence>
<organism evidence="3 4">
    <name type="scientific">Gordonia defluvii</name>
    <dbReference type="NCBI Taxonomy" id="283718"/>
    <lineage>
        <taxon>Bacteria</taxon>
        <taxon>Bacillati</taxon>
        <taxon>Actinomycetota</taxon>
        <taxon>Actinomycetes</taxon>
        <taxon>Mycobacteriales</taxon>
        <taxon>Gordoniaceae</taxon>
        <taxon>Gordonia</taxon>
    </lineage>
</organism>
<evidence type="ECO:0000313" key="3">
    <source>
        <dbReference type="EMBL" id="GAA3029945.1"/>
    </source>
</evidence>
<gene>
    <name evidence="3" type="ORF">GCM10010528_09290</name>
</gene>
<dbReference type="PANTHER" id="PTHR22602:SF0">
    <property type="entry name" value="TRANSFERASE CAF17, MITOCHONDRIAL-RELATED"/>
    <property type="match status" value="1"/>
</dbReference>
<evidence type="ECO:0000256" key="2">
    <source>
        <dbReference type="SAM" id="MobiDB-lite"/>
    </source>
</evidence>
<evidence type="ECO:0000256" key="1">
    <source>
        <dbReference type="ARBA" id="ARBA00022946"/>
    </source>
</evidence>
<dbReference type="InterPro" id="IPR045179">
    <property type="entry name" value="YgfZ/GcvT"/>
</dbReference>
<dbReference type="PIRSF" id="PIRSF006487">
    <property type="entry name" value="GcvT"/>
    <property type="match status" value="1"/>
</dbReference>
<dbReference type="Proteomes" id="UP001501035">
    <property type="component" value="Unassembled WGS sequence"/>
</dbReference>
<dbReference type="SUPFAM" id="SSF103025">
    <property type="entry name" value="Folate-binding domain"/>
    <property type="match status" value="1"/>
</dbReference>
<dbReference type="EMBL" id="BAAAVS010000017">
    <property type="protein sequence ID" value="GAA3029945.1"/>
    <property type="molecule type" value="Genomic_DNA"/>
</dbReference>
<dbReference type="PANTHER" id="PTHR22602">
    <property type="entry name" value="TRANSFERASE CAF17, MITOCHONDRIAL-RELATED"/>
    <property type="match status" value="1"/>
</dbReference>
<accession>A0ABP6L222</accession>
<sequence length="395" mass="42530">MNQSVILTSHLDASTSGAVAEPAGVYGHDDASRQVAWHYGDPLGEQRAATTSTIIVDRSDRAVLEVSGEERLSWLHTISSQFISDLPDRHSAENLSLDLNGRIVEHFVLTDIDGVTWIDTPGPRGAELAAFLTSMVFWAKAAPAPRADMCVLTLVGGTARTGAIAELLEIPAGAAVYDAGDLPELHHDDEPLGFWRIMPPIGEDRSLPVVDLVVPESEAQQRWHSLVDAGAVPAGSWAYHAHRIAARRPLVHVDTDDRTIPHEVHWIGSREEQGAVHLDKGCYRGQETVARVHNLGRSPRHLVLIHLDGSTDARPQTGDPLTAAGRPVGRIGSVIDHFELGLIALALVKRGVNETIELAATTDGEPVAARVDPDSVVADGHPQAGREAIDRLRKG</sequence>
<dbReference type="InterPro" id="IPR027266">
    <property type="entry name" value="TrmE/GcvT-like"/>
</dbReference>
<protein>
    <submittedName>
        <fullName evidence="3">Folate-binding protein YgfZ</fullName>
    </submittedName>
</protein>
<dbReference type="Gene3D" id="3.30.1360.120">
    <property type="entry name" value="Probable tRNA modification gtpase trme, domain 1"/>
    <property type="match status" value="1"/>
</dbReference>
<keyword evidence="4" id="KW-1185">Reference proteome</keyword>
<keyword evidence="1" id="KW-0809">Transit peptide</keyword>